<dbReference type="PANTHER" id="PTHR24305:SF227">
    <property type="entry name" value="P450, PUTATIVE (EUROFUNG)-RELATED"/>
    <property type="match status" value="1"/>
</dbReference>
<keyword evidence="6" id="KW-0812">Transmembrane</keyword>
<sequence length="600" mass="66404">MNPILWVPVVVLYAAISCQQHAVSLASFLGYAIAVFAGSLGLRLLWTGFLWPNYLSPLRHLPTVPDAGVFSKETLRIYTEPRGAPQCEWINKLGHVPQGVVRYRSILGTERLLVVSPDALAEVLVSKSYDFRKPAFVVTELRQVLGMGVLLAEGDHHKVQREGLQPAFAFRHVKDMYGMMWSVAVHLITTMTSEFSAMPQESPVAATAPDDRHSVARDRTITTDISDWASRATLDIIGIGGMGQDFDAIAKPGGTLHQTYQQVFQPSREAIFLAVLRLALPDWLVNWLPFKRNRQVRRSAQTIRSLCRQMIHEARAQRRRGEAGGDVFSSGKNILSVALSSGTFTDESLIDQMMTFLAAGHETTATALAWAIYIMCVHPEMQEKLRREVRACLPSPSLSPSLSDSTSKSLASSIDTRMPYLKAVCLEVLRYFPPVPATFREAIRPTSILQTPVPAGTTIVLAPRVTNRDSTLWGADAHVFNPDRWLPTRNQEMTGRSDSSHGMGAETAREDGAEHRVPDKEARPRSNFATMTFLHGPRSCIGQSFARAELAILLATLVGRFEFHLADESLSDEKNIKISRGATSRPNKGLLVKAKLVDGW</sequence>
<feature type="transmembrane region" description="Helical" evidence="6">
    <location>
        <begin position="28"/>
        <end position="51"/>
    </location>
</feature>
<name>A0A9P5HBT3_9HYPO</name>
<evidence type="ECO:0000256" key="1">
    <source>
        <dbReference type="ARBA" id="ARBA00022617"/>
    </source>
</evidence>
<reference evidence="7" key="1">
    <citation type="submission" date="2020-03" db="EMBL/GenBank/DDBJ databases">
        <title>Draft Genome Sequence of Cylindrodendrum hubeiense.</title>
        <authorList>
            <person name="Buettner E."/>
            <person name="Kellner H."/>
        </authorList>
    </citation>
    <scope>NUCLEOTIDE SEQUENCE</scope>
    <source>
        <strain evidence="7">IHI 201604</strain>
    </source>
</reference>
<dbReference type="Gene3D" id="1.10.630.10">
    <property type="entry name" value="Cytochrome P450"/>
    <property type="match status" value="1"/>
</dbReference>
<gene>
    <name evidence="7" type="ORF">G7Z17_g7236</name>
</gene>
<dbReference type="GO" id="GO:0016705">
    <property type="term" value="F:oxidoreductase activity, acting on paired donors, with incorporation or reduction of molecular oxygen"/>
    <property type="evidence" value="ECO:0007669"/>
    <property type="project" value="InterPro"/>
</dbReference>
<evidence type="ECO:0000313" key="8">
    <source>
        <dbReference type="Proteomes" id="UP000722485"/>
    </source>
</evidence>
<dbReference type="Pfam" id="PF00067">
    <property type="entry name" value="p450"/>
    <property type="match status" value="1"/>
</dbReference>
<keyword evidence="6" id="KW-0472">Membrane</keyword>
<comment type="cofactor">
    <cofactor evidence="4">
        <name>heme</name>
        <dbReference type="ChEBI" id="CHEBI:30413"/>
    </cofactor>
</comment>
<dbReference type="GO" id="GO:0004497">
    <property type="term" value="F:monooxygenase activity"/>
    <property type="evidence" value="ECO:0007669"/>
    <property type="project" value="InterPro"/>
</dbReference>
<accession>A0A9P5HBT3</accession>
<dbReference type="PANTHER" id="PTHR24305">
    <property type="entry name" value="CYTOCHROME P450"/>
    <property type="match status" value="1"/>
</dbReference>
<evidence type="ECO:0000256" key="2">
    <source>
        <dbReference type="ARBA" id="ARBA00022723"/>
    </source>
</evidence>
<evidence type="ECO:0000256" key="6">
    <source>
        <dbReference type="SAM" id="Phobius"/>
    </source>
</evidence>
<dbReference type="InterPro" id="IPR036396">
    <property type="entry name" value="Cyt_P450_sf"/>
</dbReference>
<dbReference type="GO" id="GO:0020037">
    <property type="term" value="F:heme binding"/>
    <property type="evidence" value="ECO:0007669"/>
    <property type="project" value="InterPro"/>
</dbReference>
<dbReference type="OrthoDB" id="1470350at2759"/>
<feature type="region of interest" description="Disordered" evidence="5">
    <location>
        <begin position="487"/>
        <end position="521"/>
    </location>
</feature>
<keyword evidence="6" id="KW-1133">Transmembrane helix</keyword>
<feature type="compositionally biased region" description="Basic and acidic residues" evidence="5">
    <location>
        <begin position="507"/>
        <end position="521"/>
    </location>
</feature>
<feature type="compositionally biased region" description="Polar residues" evidence="5">
    <location>
        <begin position="488"/>
        <end position="497"/>
    </location>
</feature>
<organism evidence="7 8">
    <name type="scientific">Cylindrodendrum hubeiense</name>
    <dbReference type="NCBI Taxonomy" id="595255"/>
    <lineage>
        <taxon>Eukaryota</taxon>
        <taxon>Fungi</taxon>
        <taxon>Dikarya</taxon>
        <taxon>Ascomycota</taxon>
        <taxon>Pezizomycotina</taxon>
        <taxon>Sordariomycetes</taxon>
        <taxon>Hypocreomycetidae</taxon>
        <taxon>Hypocreales</taxon>
        <taxon>Nectriaceae</taxon>
        <taxon>Cylindrodendrum</taxon>
    </lineage>
</organism>
<dbReference type="Proteomes" id="UP000722485">
    <property type="component" value="Unassembled WGS sequence"/>
</dbReference>
<protein>
    <recommendedName>
        <fullName evidence="9">Cytochrome P450</fullName>
    </recommendedName>
</protein>
<evidence type="ECO:0000256" key="3">
    <source>
        <dbReference type="ARBA" id="ARBA00023004"/>
    </source>
</evidence>
<keyword evidence="2 4" id="KW-0479">Metal-binding</keyword>
<keyword evidence="1 4" id="KW-0349">Heme</keyword>
<comment type="caution">
    <text evidence="7">The sequence shown here is derived from an EMBL/GenBank/DDBJ whole genome shotgun (WGS) entry which is preliminary data.</text>
</comment>
<feature type="binding site" description="axial binding residue" evidence="4">
    <location>
        <position position="540"/>
    </location>
    <ligand>
        <name>heme</name>
        <dbReference type="ChEBI" id="CHEBI:30413"/>
    </ligand>
    <ligandPart>
        <name>Fe</name>
        <dbReference type="ChEBI" id="CHEBI:18248"/>
    </ligandPart>
</feature>
<evidence type="ECO:0008006" key="9">
    <source>
        <dbReference type="Google" id="ProtNLM"/>
    </source>
</evidence>
<dbReference type="PRINTS" id="PR00463">
    <property type="entry name" value="EP450I"/>
</dbReference>
<proteinExistence type="predicted"/>
<dbReference type="SUPFAM" id="SSF48264">
    <property type="entry name" value="Cytochrome P450"/>
    <property type="match status" value="1"/>
</dbReference>
<dbReference type="InterPro" id="IPR050121">
    <property type="entry name" value="Cytochrome_P450_monoxygenase"/>
</dbReference>
<evidence type="ECO:0000313" key="7">
    <source>
        <dbReference type="EMBL" id="KAF7548176.1"/>
    </source>
</evidence>
<dbReference type="CDD" id="cd11069">
    <property type="entry name" value="CYP_FUM15-like"/>
    <property type="match status" value="1"/>
</dbReference>
<dbReference type="PRINTS" id="PR00385">
    <property type="entry name" value="P450"/>
</dbReference>
<keyword evidence="8" id="KW-1185">Reference proteome</keyword>
<evidence type="ECO:0000256" key="5">
    <source>
        <dbReference type="SAM" id="MobiDB-lite"/>
    </source>
</evidence>
<dbReference type="InterPro" id="IPR001128">
    <property type="entry name" value="Cyt_P450"/>
</dbReference>
<dbReference type="EMBL" id="JAANBB010000156">
    <property type="protein sequence ID" value="KAF7548176.1"/>
    <property type="molecule type" value="Genomic_DNA"/>
</dbReference>
<dbReference type="AlphaFoldDB" id="A0A9P5HBT3"/>
<dbReference type="GO" id="GO:0005506">
    <property type="term" value="F:iron ion binding"/>
    <property type="evidence" value="ECO:0007669"/>
    <property type="project" value="InterPro"/>
</dbReference>
<dbReference type="InterPro" id="IPR002401">
    <property type="entry name" value="Cyt_P450_E_grp-I"/>
</dbReference>
<keyword evidence="3 4" id="KW-0408">Iron</keyword>
<evidence type="ECO:0000256" key="4">
    <source>
        <dbReference type="PIRSR" id="PIRSR602401-1"/>
    </source>
</evidence>